<comment type="caution">
    <text evidence="8">The sequence shown here is derived from an EMBL/GenBank/DDBJ whole genome shotgun (WGS) entry which is preliminary data.</text>
</comment>
<reference evidence="8" key="1">
    <citation type="submission" date="2023-03" db="EMBL/GenBank/DDBJ databases">
        <title>Massive genome expansion in bonnet fungi (Mycena s.s.) driven by repeated elements and novel gene families across ecological guilds.</title>
        <authorList>
            <consortium name="Lawrence Berkeley National Laboratory"/>
            <person name="Harder C.B."/>
            <person name="Miyauchi S."/>
            <person name="Viragh M."/>
            <person name="Kuo A."/>
            <person name="Thoen E."/>
            <person name="Andreopoulos B."/>
            <person name="Lu D."/>
            <person name="Skrede I."/>
            <person name="Drula E."/>
            <person name="Henrissat B."/>
            <person name="Morin E."/>
            <person name="Kohler A."/>
            <person name="Barry K."/>
            <person name="LaButti K."/>
            <person name="Morin E."/>
            <person name="Salamov A."/>
            <person name="Lipzen A."/>
            <person name="Mereny Z."/>
            <person name="Hegedus B."/>
            <person name="Baldrian P."/>
            <person name="Stursova M."/>
            <person name="Weitz H."/>
            <person name="Taylor A."/>
            <person name="Grigoriev I.V."/>
            <person name="Nagy L.G."/>
            <person name="Martin F."/>
            <person name="Kauserud H."/>
        </authorList>
    </citation>
    <scope>NUCLEOTIDE SEQUENCE</scope>
    <source>
        <strain evidence="8">CBHHK067</strain>
    </source>
</reference>
<feature type="region of interest" description="Disordered" evidence="6">
    <location>
        <begin position="755"/>
        <end position="844"/>
    </location>
</feature>
<proteinExistence type="inferred from homology"/>
<dbReference type="InterPro" id="IPR038765">
    <property type="entry name" value="Papain-like_cys_pep_sf"/>
</dbReference>
<dbReference type="AlphaFoldDB" id="A0AAD7D3Q3"/>
<feature type="region of interest" description="Disordered" evidence="6">
    <location>
        <begin position="1045"/>
        <end position="1097"/>
    </location>
</feature>
<feature type="compositionally biased region" description="Polar residues" evidence="6">
    <location>
        <begin position="790"/>
        <end position="803"/>
    </location>
</feature>
<feature type="compositionally biased region" description="Acidic residues" evidence="6">
    <location>
        <begin position="1057"/>
        <end position="1068"/>
    </location>
</feature>
<dbReference type="PANTHER" id="PTHR46896">
    <property type="entry name" value="SENTRIN-SPECIFIC PROTEASE"/>
    <property type="match status" value="1"/>
</dbReference>
<dbReference type="Gene3D" id="3.40.395.10">
    <property type="entry name" value="Adenoviral Proteinase, Chain A"/>
    <property type="match status" value="1"/>
</dbReference>
<feature type="region of interest" description="Disordered" evidence="6">
    <location>
        <begin position="165"/>
        <end position="185"/>
    </location>
</feature>
<keyword evidence="4" id="KW-0833">Ubl conjugation pathway</keyword>
<name>A0AAD7D3Q3_MYCRO</name>
<feature type="compositionally biased region" description="Polar residues" evidence="6">
    <location>
        <begin position="720"/>
        <end position="738"/>
    </location>
</feature>
<evidence type="ECO:0000313" key="9">
    <source>
        <dbReference type="Proteomes" id="UP001221757"/>
    </source>
</evidence>
<keyword evidence="2" id="KW-0597">Phosphoprotein</keyword>
<organism evidence="8 9">
    <name type="scientific">Mycena rosella</name>
    <name type="common">Pink bonnet</name>
    <name type="synonym">Agaricus rosellus</name>
    <dbReference type="NCBI Taxonomy" id="1033263"/>
    <lineage>
        <taxon>Eukaryota</taxon>
        <taxon>Fungi</taxon>
        <taxon>Dikarya</taxon>
        <taxon>Basidiomycota</taxon>
        <taxon>Agaricomycotina</taxon>
        <taxon>Agaricomycetes</taxon>
        <taxon>Agaricomycetidae</taxon>
        <taxon>Agaricales</taxon>
        <taxon>Marasmiineae</taxon>
        <taxon>Mycenaceae</taxon>
        <taxon>Mycena</taxon>
    </lineage>
</organism>
<keyword evidence="3" id="KW-0645">Protease</keyword>
<evidence type="ECO:0000256" key="4">
    <source>
        <dbReference type="ARBA" id="ARBA00022786"/>
    </source>
</evidence>
<feature type="compositionally biased region" description="Basic and acidic residues" evidence="6">
    <location>
        <begin position="100"/>
        <end position="110"/>
    </location>
</feature>
<comment type="similarity">
    <text evidence="1">Belongs to the peptidase C48 family.</text>
</comment>
<evidence type="ECO:0000256" key="5">
    <source>
        <dbReference type="ARBA" id="ARBA00022801"/>
    </source>
</evidence>
<dbReference type="PANTHER" id="PTHR46896:SF3">
    <property type="entry name" value="FI06413P-RELATED"/>
    <property type="match status" value="1"/>
</dbReference>
<evidence type="ECO:0000256" key="6">
    <source>
        <dbReference type="SAM" id="MobiDB-lite"/>
    </source>
</evidence>
<dbReference type="EMBL" id="JARKIE010000138">
    <property type="protein sequence ID" value="KAJ7677452.1"/>
    <property type="molecule type" value="Genomic_DNA"/>
</dbReference>
<feature type="compositionally biased region" description="Acidic residues" evidence="6">
    <location>
        <begin position="832"/>
        <end position="843"/>
    </location>
</feature>
<feature type="compositionally biased region" description="Basic and acidic residues" evidence="6">
    <location>
        <begin position="688"/>
        <end position="698"/>
    </location>
</feature>
<feature type="compositionally biased region" description="Polar residues" evidence="6">
    <location>
        <begin position="44"/>
        <end position="57"/>
    </location>
</feature>
<dbReference type="Pfam" id="PF02902">
    <property type="entry name" value="Peptidase_C48"/>
    <property type="match status" value="2"/>
</dbReference>
<keyword evidence="9" id="KW-1185">Reference proteome</keyword>
<accession>A0AAD7D3Q3</accession>
<dbReference type="GO" id="GO:0005737">
    <property type="term" value="C:cytoplasm"/>
    <property type="evidence" value="ECO:0007669"/>
    <property type="project" value="TreeGrafter"/>
</dbReference>
<gene>
    <name evidence="8" type="ORF">B0H17DRAFT_1079208</name>
</gene>
<dbReference type="GO" id="GO:0016926">
    <property type="term" value="P:protein desumoylation"/>
    <property type="evidence" value="ECO:0007669"/>
    <property type="project" value="TreeGrafter"/>
</dbReference>
<sequence length="1097" mass="121166">MNAASMDDRSSISQLHLHGLPPSNRDASQGTGSWRKAPTKIMPPSNNSTPRHATSNPYAGRIKDTLTNNSRGGNPAAQRNLVSFAGSNERHGQPPTKKAKHDDSPGDHLPPRSRKKVSQPQSSNGPRRKLGQPDDTGLIYVNDKYEEDLGQRVIDVDDLNIVPTQAGPSSRSSSASHPIPDGAHTKHIRDTMERPLLAPENDHLGFQEDSDDPIVSYDGEESNVKRIVDHYEQKTQDTHPRLDLTTVKNKMKPKHPLISAPLNLAAPKPIRPNKPPDKTKFLPIKAWYLGHKYFDEAYHLVWANGKITIRSGEAPGSPARHTEEVDVGMSAKAIWYVEPNEGYRDKVFVLETFELLKNKSKSAGTIKPIGTQFSQYFKHGATRGMGDIMIKFDSGSSSWADPTYKAFVDWLKPKVQERETLRGKAGDARWELANRLAQLADVRVSREGEGGTTSDRPKAIPSTTKPSAVPGLPPLKDWSPPPPPWATKVNGGPNTPIEIESPPRPVPRPTRRGPESASTGGGDLHPVRRSARQSVAPQMPYVDPDEVILVYPPGQTGAVNITNGDVTRLAPGEFLNDTLIEFGLKLWLQDLEKENPELVKQIHVFSSFFYKKLNKKNAQEGYESVRKWTSKFDLFDKKYIIIPINENLHWYLAIIYHPEHTLLPPPPKKSPATRRKVRQEAENSPELDQPRLSHREQSSRPPDSKASSVTRRSPSPLETHVNSNGGSDTLSPSSSNAQADAEEVYNMVSSCVITDEDPAPEVPDNADGGATDGDESLFGDRDMDVDMLDISQTPEAAQEQASPPTVPAVLAGRADDAGSHTASKGPAMPDPEIMDVDAQEDVADQSMDPMDLFKEDSPAPSAPIVSEAVKAVSFYGTAGKSRRKRKAESPPLETFPPQPQQEFSSGAYDDEADDVVADGPPRTYVFTLDSLGTRHPKVVNVLGQYLQFEAQEKKGIPMDMSSKPVGKMALVPHQPNFCDCGIYLLHLAETFVSDPLRYYNLITTKKGNTNSLERQSDWNDERTKGFRETLTQRIEQLSIEWKKERAVKKEEQKQDDVVADSSDDDIDIVETTPVVPAPPRKEKTPRATVGKATRMRG</sequence>
<dbReference type="GO" id="GO:0005634">
    <property type="term" value="C:nucleus"/>
    <property type="evidence" value="ECO:0007669"/>
    <property type="project" value="TreeGrafter"/>
</dbReference>
<feature type="region of interest" description="Disordered" evidence="6">
    <location>
        <begin position="662"/>
        <end position="738"/>
    </location>
</feature>
<feature type="region of interest" description="Disordered" evidence="6">
    <location>
        <begin position="443"/>
        <end position="538"/>
    </location>
</feature>
<dbReference type="SUPFAM" id="SSF54001">
    <property type="entry name" value="Cysteine proteinases"/>
    <property type="match status" value="1"/>
</dbReference>
<keyword evidence="5" id="KW-0378">Hydrolase</keyword>
<evidence type="ECO:0000313" key="8">
    <source>
        <dbReference type="EMBL" id="KAJ7677452.1"/>
    </source>
</evidence>
<dbReference type="Gene3D" id="1.10.418.20">
    <property type="match status" value="1"/>
</dbReference>
<feature type="compositionally biased region" description="Basic and acidic residues" evidence="6">
    <location>
        <begin position="1"/>
        <end position="10"/>
    </location>
</feature>
<evidence type="ECO:0000259" key="7">
    <source>
        <dbReference type="PROSITE" id="PS50600"/>
    </source>
</evidence>
<dbReference type="PROSITE" id="PS50600">
    <property type="entry name" value="ULP_PROTEASE"/>
    <property type="match status" value="1"/>
</dbReference>
<dbReference type="GO" id="GO:0006508">
    <property type="term" value="P:proteolysis"/>
    <property type="evidence" value="ECO:0007669"/>
    <property type="project" value="UniProtKB-KW"/>
</dbReference>
<feature type="compositionally biased region" description="Polar residues" evidence="6">
    <location>
        <begin position="699"/>
        <end position="713"/>
    </location>
</feature>
<protein>
    <recommendedName>
        <fullName evidence="7">Ubiquitin-like protease family profile domain-containing protein</fullName>
    </recommendedName>
</protein>
<dbReference type="GO" id="GO:0070139">
    <property type="term" value="F:SUMO-specific endopeptidase activity"/>
    <property type="evidence" value="ECO:0007669"/>
    <property type="project" value="TreeGrafter"/>
</dbReference>
<dbReference type="InterPro" id="IPR003653">
    <property type="entry name" value="Peptidase_C48_C"/>
</dbReference>
<feature type="region of interest" description="Disordered" evidence="6">
    <location>
        <begin position="1"/>
        <end position="141"/>
    </location>
</feature>
<feature type="compositionally biased region" description="Basic and acidic residues" evidence="6">
    <location>
        <begin position="1045"/>
        <end position="1056"/>
    </location>
</feature>
<evidence type="ECO:0000256" key="1">
    <source>
        <dbReference type="ARBA" id="ARBA00005234"/>
    </source>
</evidence>
<dbReference type="Proteomes" id="UP001221757">
    <property type="component" value="Unassembled WGS sequence"/>
</dbReference>
<evidence type="ECO:0000256" key="2">
    <source>
        <dbReference type="ARBA" id="ARBA00022553"/>
    </source>
</evidence>
<feature type="region of interest" description="Disordered" evidence="6">
    <location>
        <begin position="877"/>
        <end position="906"/>
    </location>
</feature>
<evidence type="ECO:0000256" key="3">
    <source>
        <dbReference type="ARBA" id="ARBA00022670"/>
    </source>
</evidence>
<dbReference type="InterPro" id="IPR051947">
    <property type="entry name" value="Sentrin-specific_protease"/>
</dbReference>
<feature type="domain" description="Ubiquitin-like protease family profile" evidence="7">
    <location>
        <begin position="559"/>
        <end position="991"/>
    </location>
</feature>